<proteinExistence type="predicted"/>
<dbReference type="AlphaFoldDB" id="A0A1H9KDT7"/>
<protein>
    <submittedName>
        <fullName evidence="1">Uncharacterized protein</fullName>
    </submittedName>
</protein>
<sequence>MTIEYRYFAHVTQTRPSTDDPAIVCRQWTDHDGVTHEEHYTADLRWARGCTVHHVRSGRLDGEIHPVTEELARRFEEIQAARVRGYEPADGQYSYSVVVTNLHPVDSPRALLRTWRSPQGYSMEQSWTATAGWLTSNYKYEIDFDHLDGELVGISEEDVVRYQDLYRSYPR</sequence>
<dbReference type="OrthoDB" id="3635282at2"/>
<dbReference type="Proteomes" id="UP000199503">
    <property type="component" value="Unassembled WGS sequence"/>
</dbReference>
<accession>A0A1H9KDT7</accession>
<evidence type="ECO:0000313" key="1">
    <source>
        <dbReference type="EMBL" id="SEQ97291.1"/>
    </source>
</evidence>
<keyword evidence="2" id="KW-1185">Reference proteome</keyword>
<gene>
    <name evidence="1" type="ORF">SAMN04488000_105291</name>
</gene>
<dbReference type="EMBL" id="FOFV01000005">
    <property type="protein sequence ID" value="SEQ97291.1"/>
    <property type="molecule type" value="Genomic_DNA"/>
</dbReference>
<reference evidence="2" key="1">
    <citation type="submission" date="2016-10" db="EMBL/GenBank/DDBJ databases">
        <authorList>
            <person name="Varghese N."/>
            <person name="Submissions S."/>
        </authorList>
    </citation>
    <scope>NUCLEOTIDE SEQUENCE [LARGE SCALE GENOMIC DNA]</scope>
    <source>
        <strain evidence="2">DSM 44437</strain>
    </source>
</reference>
<organism evidence="1 2">
    <name type="scientific">Lentzea albida</name>
    <dbReference type="NCBI Taxonomy" id="65499"/>
    <lineage>
        <taxon>Bacteria</taxon>
        <taxon>Bacillati</taxon>
        <taxon>Actinomycetota</taxon>
        <taxon>Actinomycetes</taxon>
        <taxon>Pseudonocardiales</taxon>
        <taxon>Pseudonocardiaceae</taxon>
        <taxon>Lentzea</taxon>
    </lineage>
</organism>
<dbReference type="RefSeq" id="WP_089916464.1">
    <property type="nucleotide sequence ID" value="NZ_FOFV01000005.1"/>
</dbReference>
<name>A0A1H9KDT7_9PSEU</name>
<evidence type="ECO:0000313" key="2">
    <source>
        <dbReference type="Proteomes" id="UP000199503"/>
    </source>
</evidence>